<evidence type="ECO:0000313" key="12">
    <source>
        <dbReference type="EMBL" id="RCK56155.1"/>
    </source>
</evidence>
<dbReference type="EMBL" id="QLNQ01000029">
    <property type="protein sequence ID" value="RCK56155.1"/>
    <property type="molecule type" value="Genomic_DNA"/>
</dbReference>
<proteinExistence type="inferred from homology"/>
<evidence type="ECO:0000256" key="11">
    <source>
        <dbReference type="SAM" id="SignalP"/>
    </source>
</evidence>
<dbReference type="GO" id="GO:0006078">
    <property type="term" value="P:(1-&gt;6)-beta-D-glucan biosynthetic process"/>
    <property type="evidence" value="ECO:0007669"/>
    <property type="project" value="TreeGrafter"/>
</dbReference>
<dbReference type="Proteomes" id="UP000253472">
    <property type="component" value="Unassembled WGS sequence"/>
</dbReference>
<evidence type="ECO:0000256" key="4">
    <source>
        <dbReference type="ARBA" id="ARBA00022692"/>
    </source>
</evidence>
<gene>
    <name evidence="12" type="primary">BIG1_0</name>
    <name evidence="12" type="ORF">Cantr_05665</name>
</gene>
<name>A0A367XRB9_9ASCO</name>
<evidence type="ECO:0000313" key="13">
    <source>
        <dbReference type="Proteomes" id="UP000253472"/>
    </source>
</evidence>
<feature type="transmembrane region" description="Helical" evidence="10">
    <location>
        <begin position="274"/>
        <end position="294"/>
    </location>
</feature>
<organism evidence="12 13">
    <name type="scientific">Candida viswanathii</name>
    <dbReference type="NCBI Taxonomy" id="5486"/>
    <lineage>
        <taxon>Eukaryota</taxon>
        <taxon>Fungi</taxon>
        <taxon>Dikarya</taxon>
        <taxon>Ascomycota</taxon>
        <taxon>Saccharomycotina</taxon>
        <taxon>Pichiomycetes</taxon>
        <taxon>Debaryomycetaceae</taxon>
        <taxon>Candida/Lodderomyces clade</taxon>
        <taxon>Candida</taxon>
    </lineage>
</organism>
<evidence type="ECO:0000256" key="1">
    <source>
        <dbReference type="ARBA" id="ARBA00004115"/>
    </source>
</evidence>
<feature type="chain" id="PRO_5016670216" description="Protein BIG1" evidence="11">
    <location>
        <begin position="17"/>
        <end position="321"/>
    </location>
</feature>
<keyword evidence="5 11" id="KW-0732">Signal</keyword>
<evidence type="ECO:0000256" key="9">
    <source>
        <dbReference type="ARBA" id="ARBA00023316"/>
    </source>
</evidence>
<reference evidence="12 13" key="1">
    <citation type="submission" date="2018-06" db="EMBL/GenBank/DDBJ databases">
        <title>Whole genome sequencing of Candida tropicalis (genome annotated by CSBL at Korea University).</title>
        <authorList>
            <person name="Ahn J."/>
        </authorList>
    </citation>
    <scope>NUCLEOTIDE SEQUENCE [LARGE SCALE GENOMIC DNA]</scope>
    <source>
        <strain evidence="12 13">ATCC 20962</strain>
    </source>
</reference>
<comment type="caution">
    <text evidence="12">The sequence shown here is derived from an EMBL/GenBank/DDBJ whole genome shotgun (WGS) entry which is preliminary data.</text>
</comment>
<evidence type="ECO:0000256" key="8">
    <source>
        <dbReference type="ARBA" id="ARBA00023136"/>
    </source>
</evidence>
<accession>A0A367XRB9</accession>
<feature type="signal peptide" evidence="11">
    <location>
        <begin position="1"/>
        <end position="16"/>
    </location>
</feature>
<dbReference type="PANTHER" id="PTHR28285">
    <property type="entry name" value="PROTEIN BIG1"/>
    <property type="match status" value="1"/>
</dbReference>
<keyword evidence="4 10" id="KW-0812">Transmembrane</keyword>
<protein>
    <recommendedName>
        <fullName evidence="3">Protein BIG1</fullName>
    </recommendedName>
</protein>
<keyword evidence="8 10" id="KW-0472">Membrane</keyword>
<sequence length="321" mass="37446">MRVLYLLVFFLPLVTCRIAPVLVASHTLVRGLKQEINPSHLAVHNVTSVTNMLKKLITDCSSDAYLIVNLPGLTYQDMTTANKDNWPFLRKYLYMASTLVGLPRVQSTLDLDFLEQYIINNCDAETVNVFQSHEEVVDYYDVRTRVIRMDLAPLSNEDYDVKVSQIYDCDQLLRKIIRKLPSPHYSIIFTSLEPGVIHPVPKSAMEKDPDSFQIFSDILHDPRNNREVEKNDRFHKVEPNLNPIRNSNDKYIRNKKKDEIHLFDYELWAKNEKLITTIFVMIVSIFMMKIIAFFKALKQKISEYKENRNKKGIITSDKKKD</sequence>
<dbReference type="STRING" id="5486.A0A367XRB9"/>
<dbReference type="GO" id="GO:0071555">
    <property type="term" value="P:cell wall organization"/>
    <property type="evidence" value="ECO:0007669"/>
    <property type="project" value="UniProtKB-KW"/>
</dbReference>
<dbReference type="AlphaFoldDB" id="A0A367XRB9"/>
<evidence type="ECO:0000256" key="2">
    <source>
        <dbReference type="ARBA" id="ARBA00008203"/>
    </source>
</evidence>
<dbReference type="GO" id="GO:0005789">
    <property type="term" value="C:endoplasmic reticulum membrane"/>
    <property type="evidence" value="ECO:0007669"/>
    <property type="project" value="UniProtKB-SubCell"/>
</dbReference>
<keyword evidence="9" id="KW-0961">Cell wall biogenesis/degradation</keyword>
<keyword evidence="7 10" id="KW-1133">Transmembrane helix</keyword>
<dbReference type="GO" id="GO:0009272">
    <property type="term" value="P:fungal-type cell wall biogenesis"/>
    <property type="evidence" value="ECO:0007669"/>
    <property type="project" value="TreeGrafter"/>
</dbReference>
<dbReference type="InterPro" id="IPR037654">
    <property type="entry name" value="Big1"/>
</dbReference>
<evidence type="ECO:0000256" key="6">
    <source>
        <dbReference type="ARBA" id="ARBA00022824"/>
    </source>
</evidence>
<comment type="similarity">
    <text evidence="2">Belongs to the BIG1 family.</text>
</comment>
<evidence type="ECO:0000256" key="5">
    <source>
        <dbReference type="ARBA" id="ARBA00022729"/>
    </source>
</evidence>
<evidence type="ECO:0000256" key="10">
    <source>
        <dbReference type="SAM" id="Phobius"/>
    </source>
</evidence>
<keyword evidence="13" id="KW-1185">Reference proteome</keyword>
<dbReference type="PANTHER" id="PTHR28285:SF1">
    <property type="entry name" value="PROTEIN BIG1"/>
    <property type="match status" value="1"/>
</dbReference>
<dbReference type="OrthoDB" id="9985059at2759"/>
<comment type="subcellular location">
    <subcellularLocation>
        <location evidence="1">Endoplasmic reticulum membrane</location>
        <topology evidence="1">Single-pass type I membrane protein</topology>
    </subcellularLocation>
</comment>
<evidence type="ECO:0000256" key="3">
    <source>
        <dbReference type="ARBA" id="ARBA00022089"/>
    </source>
</evidence>
<keyword evidence="6" id="KW-0256">Endoplasmic reticulum</keyword>
<evidence type="ECO:0000256" key="7">
    <source>
        <dbReference type="ARBA" id="ARBA00022989"/>
    </source>
</evidence>